<keyword evidence="2" id="KW-1185">Reference proteome</keyword>
<comment type="caution">
    <text evidence="1">The sequence shown here is derived from an EMBL/GenBank/DDBJ whole genome shotgun (WGS) entry which is preliminary data.</text>
</comment>
<dbReference type="EMBL" id="LJIJ01001409">
    <property type="protein sequence ID" value="ODM91821.1"/>
    <property type="molecule type" value="Genomic_DNA"/>
</dbReference>
<evidence type="ECO:0000313" key="1">
    <source>
        <dbReference type="EMBL" id="ODM91821.1"/>
    </source>
</evidence>
<proteinExistence type="predicted"/>
<gene>
    <name evidence="1" type="ORF">Ocin01_14860</name>
</gene>
<accession>A0A1D2MFZ0</accession>
<protein>
    <submittedName>
        <fullName evidence="1">Uncharacterized protein</fullName>
    </submittedName>
</protein>
<dbReference type="AlphaFoldDB" id="A0A1D2MFZ0"/>
<dbReference type="Proteomes" id="UP000094527">
    <property type="component" value="Unassembled WGS sequence"/>
</dbReference>
<name>A0A1D2MFZ0_ORCCI</name>
<reference evidence="1 2" key="1">
    <citation type="journal article" date="2016" name="Genome Biol. Evol.">
        <title>Gene Family Evolution Reflects Adaptation to Soil Environmental Stressors in the Genome of the Collembolan Orchesella cincta.</title>
        <authorList>
            <person name="Faddeeva-Vakhrusheva A."/>
            <person name="Derks M.F."/>
            <person name="Anvar S.Y."/>
            <person name="Agamennone V."/>
            <person name="Suring W."/>
            <person name="Smit S."/>
            <person name="van Straalen N.M."/>
            <person name="Roelofs D."/>
        </authorList>
    </citation>
    <scope>NUCLEOTIDE SEQUENCE [LARGE SCALE GENOMIC DNA]</scope>
    <source>
        <tissue evidence="1">Mixed pool</tissue>
    </source>
</reference>
<sequence length="196" mass="21657">MNLDLKNFSFGQGQSNQTEVVSVTEVVEEKAFLTWKIDGISDDTKWEAIKSQAKCFLELGKNTTQPQKLCFYLSEDGSGFTGLFCKTLNEYQHDVVLKVKIEKFQVDGSSALILKTAIKTLKQGTEGTGNASCCILNGNEGQSTGLFPVRTPTNNIFRNPSKNQPPAKVLGEQDFIRIGISLIISMVGSRHCRQRS</sequence>
<organism evidence="1 2">
    <name type="scientific">Orchesella cincta</name>
    <name type="common">Springtail</name>
    <name type="synonym">Podura cincta</name>
    <dbReference type="NCBI Taxonomy" id="48709"/>
    <lineage>
        <taxon>Eukaryota</taxon>
        <taxon>Metazoa</taxon>
        <taxon>Ecdysozoa</taxon>
        <taxon>Arthropoda</taxon>
        <taxon>Hexapoda</taxon>
        <taxon>Collembola</taxon>
        <taxon>Entomobryomorpha</taxon>
        <taxon>Entomobryoidea</taxon>
        <taxon>Orchesellidae</taxon>
        <taxon>Orchesellinae</taxon>
        <taxon>Orchesella</taxon>
    </lineage>
</organism>
<evidence type="ECO:0000313" key="2">
    <source>
        <dbReference type="Proteomes" id="UP000094527"/>
    </source>
</evidence>